<evidence type="ECO:0000256" key="6">
    <source>
        <dbReference type="ARBA" id="ARBA00022741"/>
    </source>
</evidence>
<feature type="site" description="Interaction with substrate tRNA" evidence="10">
    <location>
        <position position="126"/>
    </location>
</feature>
<proteinExistence type="inferred from homology"/>
<dbReference type="PANTHER" id="PTHR11088:SF60">
    <property type="entry name" value="TRNA DIMETHYLALLYLTRANSFERASE"/>
    <property type="match status" value="1"/>
</dbReference>
<comment type="cofactor">
    <cofactor evidence="1 10">
        <name>Mg(2+)</name>
        <dbReference type="ChEBI" id="CHEBI:18420"/>
    </cofactor>
</comment>
<dbReference type="Proteomes" id="UP000179221">
    <property type="component" value="Unassembled WGS sequence"/>
</dbReference>
<evidence type="ECO:0000256" key="1">
    <source>
        <dbReference type="ARBA" id="ARBA00001946"/>
    </source>
</evidence>
<keyword evidence="8 10" id="KW-0460">Magnesium</keyword>
<evidence type="ECO:0000256" key="12">
    <source>
        <dbReference type="RuleBase" id="RU003784"/>
    </source>
</evidence>
<dbReference type="HAMAP" id="MF_00185">
    <property type="entry name" value="IPP_trans"/>
    <property type="match status" value="1"/>
</dbReference>
<comment type="similarity">
    <text evidence="3 10 13">Belongs to the IPP transferase family.</text>
</comment>
<feature type="region of interest" description="Interaction with substrate tRNA" evidence="10">
    <location>
        <begin position="43"/>
        <end position="46"/>
    </location>
</feature>
<protein>
    <recommendedName>
        <fullName evidence="10">tRNA dimethylallyltransferase</fullName>
        <ecNumber evidence="10">2.5.1.75</ecNumber>
    </recommendedName>
    <alternativeName>
        <fullName evidence="10">Dimethylallyl diphosphate:tRNA dimethylallyltransferase</fullName>
        <shortName evidence="10">DMAPP:tRNA dimethylallyltransferase</shortName>
        <shortName evidence="10">DMATase</shortName>
    </alternativeName>
    <alternativeName>
        <fullName evidence="10">Isopentenyl-diphosphate:tRNA isopentenyltransferase</fullName>
        <shortName evidence="10">IPP transferase</shortName>
        <shortName evidence="10">IPPT</shortName>
        <shortName evidence="10">IPTase</shortName>
    </alternativeName>
</protein>
<evidence type="ECO:0000313" key="15">
    <source>
        <dbReference type="Proteomes" id="UP000179221"/>
    </source>
</evidence>
<dbReference type="GO" id="GO:0006400">
    <property type="term" value="P:tRNA modification"/>
    <property type="evidence" value="ECO:0007669"/>
    <property type="project" value="TreeGrafter"/>
</dbReference>
<feature type="binding site" evidence="10">
    <location>
        <begin position="9"/>
        <end position="16"/>
    </location>
    <ligand>
        <name>ATP</name>
        <dbReference type="ChEBI" id="CHEBI:30616"/>
    </ligand>
</feature>
<feature type="site" description="Interaction with substrate tRNA" evidence="10">
    <location>
        <position position="149"/>
    </location>
</feature>
<sequence>MRKLLVICGPTATGKTELGMYLAKMLAAGPKGSGPGGEIVSADSRQIYKGMDIGTGKDLPKKSKIQKLQDSKLEYGFFNITGVRMWGYDIVEPNEDFSVARYINTANLIIKDIWRRNKLPILVGGTGFYIKGVVDGIPTASVPKSLRIREKFKDKLVKELQDVLRKFDAKRFASMNESDKNNPRRLVRAIEIYKSKYKFEYKKHSEPNFNTLFIGLTTTKQILDRRIEKRVRNRLQVGFEDEIRNLLKAGITWDNQAMQALGYRQWQEFFTTSAKSVRNQREFAIESWIRSEKQYAKRQLIWFKKDNRIKWFDIKEKDYVVRVEKLVREWHNN</sequence>
<comment type="caution">
    <text evidence="14">The sequence shown here is derived from an EMBL/GenBank/DDBJ whole genome shotgun (WGS) entry which is preliminary data.</text>
</comment>
<keyword evidence="7 10" id="KW-0067">ATP-binding</keyword>
<dbReference type="EC" id="2.5.1.75" evidence="10"/>
<evidence type="ECO:0000256" key="8">
    <source>
        <dbReference type="ARBA" id="ARBA00022842"/>
    </source>
</evidence>
<keyword evidence="4 10" id="KW-0808">Transferase</keyword>
<evidence type="ECO:0000256" key="7">
    <source>
        <dbReference type="ARBA" id="ARBA00022840"/>
    </source>
</evidence>
<comment type="caution">
    <text evidence="10">Lacks conserved residue(s) required for the propagation of feature annotation.</text>
</comment>
<comment type="subunit">
    <text evidence="10">Monomer.</text>
</comment>
<evidence type="ECO:0000313" key="14">
    <source>
        <dbReference type="EMBL" id="OGM25952.1"/>
    </source>
</evidence>
<evidence type="ECO:0000256" key="11">
    <source>
        <dbReference type="RuleBase" id="RU003783"/>
    </source>
</evidence>
<dbReference type="SUPFAM" id="SSF52540">
    <property type="entry name" value="P-loop containing nucleoside triphosphate hydrolases"/>
    <property type="match status" value="1"/>
</dbReference>
<evidence type="ECO:0000256" key="2">
    <source>
        <dbReference type="ARBA" id="ARBA00003213"/>
    </source>
</evidence>
<evidence type="ECO:0000256" key="5">
    <source>
        <dbReference type="ARBA" id="ARBA00022694"/>
    </source>
</evidence>
<organism evidence="14 15">
    <name type="scientific">Candidatus Woesebacteria bacterium RIFCSPHIGHO2_01_FULL_40_22</name>
    <dbReference type="NCBI Taxonomy" id="1802499"/>
    <lineage>
        <taxon>Bacteria</taxon>
        <taxon>Candidatus Woeseibacteriota</taxon>
    </lineage>
</organism>
<evidence type="ECO:0000256" key="4">
    <source>
        <dbReference type="ARBA" id="ARBA00022679"/>
    </source>
</evidence>
<evidence type="ECO:0000256" key="10">
    <source>
        <dbReference type="HAMAP-Rule" id="MF_00185"/>
    </source>
</evidence>
<evidence type="ECO:0000256" key="13">
    <source>
        <dbReference type="RuleBase" id="RU003785"/>
    </source>
</evidence>
<name>A0A1F7YF94_9BACT</name>
<gene>
    <name evidence="10" type="primary">miaA</name>
    <name evidence="14" type="ORF">A2628_00190</name>
</gene>
<dbReference type="InterPro" id="IPR027417">
    <property type="entry name" value="P-loop_NTPase"/>
</dbReference>
<dbReference type="NCBIfam" id="TIGR00174">
    <property type="entry name" value="miaA"/>
    <property type="match status" value="1"/>
</dbReference>
<dbReference type="PANTHER" id="PTHR11088">
    <property type="entry name" value="TRNA DIMETHYLALLYLTRANSFERASE"/>
    <property type="match status" value="1"/>
</dbReference>
<dbReference type="GO" id="GO:0005524">
    <property type="term" value="F:ATP binding"/>
    <property type="evidence" value="ECO:0007669"/>
    <property type="project" value="UniProtKB-UniRule"/>
</dbReference>
<keyword evidence="6 10" id="KW-0547">Nucleotide-binding</keyword>
<dbReference type="InterPro" id="IPR039657">
    <property type="entry name" value="Dimethylallyltransferase"/>
</dbReference>
<dbReference type="AlphaFoldDB" id="A0A1F7YF94"/>
<evidence type="ECO:0000256" key="3">
    <source>
        <dbReference type="ARBA" id="ARBA00005842"/>
    </source>
</evidence>
<dbReference type="Gene3D" id="3.40.50.300">
    <property type="entry name" value="P-loop containing nucleotide triphosphate hydrolases"/>
    <property type="match status" value="1"/>
</dbReference>
<dbReference type="GO" id="GO:0052381">
    <property type="term" value="F:tRNA dimethylallyltransferase activity"/>
    <property type="evidence" value="ECO:0007669"/>
    <property type="project" value="UniProtKB-UniRule"/>
</dbReference>
<reference evidence="14 15" key="1">
    <citation type="journal article" date="2016" name="Nat. Commun.">
        <title>Thousands of microbial genomes shed light on interconnected biogeochemical processes in an aquifer system.</title>
        <authorList>
            <person name="Anantharaman K."/>
            <person name="Brown C.T."/>
            <person name="Hug L.A."/>
            <person name="Sharon I."/>
            <person name="Castelle C.J."/>
            <person name="Probst A.J."/>
            <person name="Thomas B.C."/>
            <person name="Singh A."/>
            <person name="Wilkins M.J."/>
            <person name="Karaoz U."/>
            <person name="Brodie E.L."/>
            <person name="Williams K.H."/>
            <person name="Hubbard S.S."/>
            <person name="Banfield J.F."/>
        </authorList>
    </citation>
    <scope>NUCLEOTIDE SEQUENCE [LARGE SCALE GENOMIC DNA]</scope>
</reference>
<evidence type="ECO:0000256" key="9">
    <source>
        <dbReference type="ARBA" id="ARBA00049563"/>
    </source>
</evidence>
<dbReference type="EMBL" id="MGGL01000017">
    <property type="protein sequence ID" value="OGM25952.1"/>
    <property type="molecule type" value="Genomic_DNA"/>
</dbReference>
<accession>A0A1F7YF94</accession>
<dbReference type="Pfam" id="PF01715">
    <property type="entry name" value="IPPT"/>
    <property type="match status" value="1"/>
</dbReference>
<dbReference type="InterPro" id="IPR018022">
    <property type="entry name" value="IPT"/>
</dbReference>
<dbReference type="Gene3D" id="1.10.20.140">
    <property type="match status" value="1"/>
</dbReference>
<comment type="catalytic activity">
    <reaction evidence="9 10 11">
        <text>adenosine(37) in tRNA + dimethylallyl diphosphate = N(6)-dimethylallyladenosine(37) in tRNA + diphosphate</text>
        <dbReference type="Rhea" id="RHEA:26482"/>
        <dbReference type="Rhea" id="RHEA-COMP:10162"/>
        <dbReference type="Rhea" id="RHEA-COMP:10375"/>
        <dbReference type="ChEBI" id="CHEBI:33019"/>
        <dbReference type="ChEBI" id="CHEBI:57623"/>
        <dbReference type="ChEBI" id="CHEBI:74411"/>
        <dbReference type="ChEBI" id="CHEBI:74415"/>
        <dbReference type="EC" id="2.5.1.75"/>
    </reaction>
</comment>
<feature type="binding site" evidence="10">
    <location>
        <begin position="11"/>
        <end position="16"/>
    </location>
    <ligand>
        <name>substrate</name>
    </ligand>
</feature>
<comment type="function">
    <text evidence="2 10 12">Catalyzes the transfer of a dimethylallyl group onto the adenine at position 37 in tRNAs that read codons beginning with uridine, leading to the formation of N6-(dimethylallyl)adenosine (i(6)A).</text>
</comment>
<keyword evidence="5 10" id="KW-0819">tRNA processing</keyword>